<feature type="transmembrane region" description="Helical" evidence="2">
    <location>
        <begin position="40"/>
        <end position="59"/>
    </location>
</feature>
<accession>A0ABT1X1P3</accession>
<feature type="transmembrane region" description="Helical" evidence="2">
    <location>
        <begin position="365"/>
        <end position="390"/>
    </location>
</feature>
<sequence length="395" mass="42956">MKVSPSIKAFEAGAPATAGVSVPARRPSALARRLRKWRGFLLAVVLPTALAALYFYGIAAGQYVSEARFLVRGPAGASSNSMSALGVALGSAGFKPAAEEAMAVRDYINSEDAVREVRKTVDLNEIWRRPEADPLARLWVSNPSVELLTRYYKLMVSADFDTESSTVTLHVRSFRPEDSKTIAEGLLRASENLVNGLSERQRGNTLEDARREVEIAERRVAAALEAVTNFRQQGRALDPASEATANMTTVTQMEAALAQARAELREKSGFMRSDNPQVAVVLNRISALEGQIANERQRLTHGNQAAPTQLAGYERLMLEREFADKQLASAVGSLESARIDVARQQLYLARITQPQLAETALYPKAAYAVGSIFAVLCVVYGIASLVFAGFREHAA</sequence>
<comment type="caution">
    <text evidence="3">The sequence shown here is derived from an EMBL/GenBank/DDBJ whole genome shotgun (WGS) entry which is preliminary data.</text>
</comment>
<evidence type="ECO:0000256" key="2">
    <source>
        <dbReference type="SAM" id="Phobius"/>
    </source>
</evidence>
<keyword evidence="2" id="KW-1133">Transmembrane helix</keyword>
<evidence type="ECO:0000313" key="4">
    <source>
        <dbReference type="Proteomes" id="UP001524642"/>
    </source>
</evidence>
<keyword evidence="2" id="KW-0812">Transmembrane</keyword>
<keyword evidence="1" id="KW-0175">Coiled coil</keyword>
<gene>
    <name evidence="3" type="ORF">NRP21_08135</name>
</gene>
<dbReference type="Proteomes" id="UP001524642">
    <property type="component" value="Unassembled WGS sequence"/>
</dbReference>
<dbReference type="InterPro" id="IPR050445">
    <property type="entry name" value="Bact_polysacc_biosynth/exp"/>
</dbReference>
<feature type="coiled-coil region" evidence="1">
    <location>
        <begin position="206"/>
        <end position="233"/>
    </location>
</feature>
<keyword evidence="2" id="KW-0472">Membrane</keyword>
<dbReference type="PANTHER" id="PTHR32309">
    <property type="entry name" value="TYROSINE-PROTEIN KINASE"/>
    <property type="match status" value="1"/>
</dbReference>
<organism evidence="3 4">
    <name type="scientific">Roseomonas populi</name>
    <dbReference type="NCBI Taxonomy" id="3121582"/>
    <lineage>
        <taxon>Bacteria</taxon>
        <taxon>Pseudomonadati</taxon>
        <taxon>Pseudomonadota</taxon>
        <taxon>Alphaproteobacteria</taxon>
        <taxon>Acetobacterales</taxon>
        <taxon>Roseomonadaceae</taxon>
        <taxon>Roseomonas</taxon>
    </lineage>
</organism>
<dbReference type="EMBL" id="JANJOU010000004">
    <property type="protein sequence ID" value="MCR0982013.1"/>
    <property type="molecule type" value="Genomic_DNA"/>
</dbReference>
<dbReference type="PANTHER" id="PTHR32309:SF13">
    <property type="entry name" value="FERRIC ENTEROBACTIN TRANSPORT PROTEIN FEPE"/>
    <property type="match status" value="1"/>
</dbReference>
<protein>
    <submittedName>
        <fullName evidence="3">Capsule biosynthesis protein</fullName>
    </submittedName>
</protein>
<reference evidence="3 4" key="1">
    <citation type="submission" date="2022-06" db="EMBL/GenBank/DDBJ databases">
        <title>Roseomonas CN29.</title>
        <authorList>
            <person name="Cheng Y."/>
            <person name="He X."/>
        </authorList>
    </citation>
    <scope>NUCLEOTIDE SEQUENCE [LARGE SCALE GENOMIC DNA]</scope>
    <source>
        <strain evidence="3 4">CN29</strain>
    </source>
</reference>
<dbReference type="RefSeq" id="WP_257715681.1">
    <property type="nucleotide sequence ID" value="NZ_JANJOU010000004.1"/>
</dbReference>
<evidence type="ECO:0000313" key="3">
    <source>
        <dbReference type="EMBL" id="MCR0982013.1"/>
    </source>
</evidence>
<evidence type="ECO:0000256" key="1">
    <source>
        <dbReference type="SAM" id="Coils"/>
    </source>
</evidence>
<proteinExistence type="predicted"/>
<keyword evidence="4" id="KW-1185">Reference proteome</keyword>
<name>A0ABT1X1P3_9PROT</name>